<dbReference type="KEGG" id="bacg:D2962_08340"/>
<reference evidence="1 2" key="1">
    <citation type="submission" date="2018-10" db="EMBL/GenBank/DDBJ databases">
        <authorList>
            <person name="Zhang X."/>
        </authorList>
    </citation>
    <scope>NUCLEOTIDE SEQUENCE [LARGE SCALE GENOMIC DNA]</scope>
    <source>
        <strain evidence="1 2">SK-G1</strain>
    </source>
</reference>
<organism evidence="1 2">
    <name type="scientific">Biomaibacter acetigenes</name>
    <dbReference type="NCBI Taxonomy" id="2316383"/>
    <lineage>
        <taxon>Bacteria</taxon>
        <taxon>Bacillati</taxon>
        <taxon>Bacillota</taxon>
        <taxon>Clostridia</taxon>
        <taxon>Thermosediminibacterales</taxon>
        <taxon>Tepidanaerobacteraceae</taxon>
        <taxon>Biomaibacter</taxon>
    </lineage>
</organism>
<accession>A0A3G2R5E6</accession>
<evidence type="ECO:0000313" key="2">
    <source>
        <dbReference type="Proteomes" id="UP000280960"/>
    </source>
</evidence>
<gene>
    <name evidence="1" type="ORF">D2962_08340</name>
</gene>
<dbReference type="RefSeq" id="WP_122014722.1">
    <property type="nucleotide sequence ID" value="NZ_CP033169.1"/>
</dbReference>
<proteinExistence type="predicted"/>
<evidence type="ECO:0000313" key="1">
    <source>
        <dbReference type="EMBL" id="AYO30632.1"/>
    </source>
</evidence>
<dbReference type="EMBL" id="CP033169">
    <property type="protein sequence ID" value="AYO30632.1"/>
    <property type="molecule type" value="Genomic_DNA"/>
</dbReference>
<protein>
    <submittedName>
        <fullName evidence="1">Uncharacterized protein</fullName>
    </submittedName>
</protein>
<name>A0A3G2R5E6_9FIRM</name>
<sequence length="62" mass="6928">MIVKDLYCPGCGKDVFGVVSIEDEGGYREFECEHCGTTFGVWLQVETVRMALMVTDPVPIKK</sequence>
<dbReference type="AlphaFoldDB" id="A0A3G2R5E6"/>
<keyword evidence="2" id="KW-1185">Reference proteome</keyword>
<dbReference type="Proteomes" id="UP000280960">
    <property type="component" value="Chromosome"/>
</dbReference>